<keyword evidence="4" id="KW-1185">Reference proteome</keyword>
<comment type="caution">
    <text evidence="3">The sequence shown here is derived from an EMBL/GenBank/DDBJ whole genome shotgun (WGS) entry which is preliminary data.</text>
</comment>
<name>A0A563DPS3_9MICO</name>
<evidence type="ECO:0000259" key="2">
    <source>
        <dbReference type="Pfam" id="PF08327"/>
    </source>
</evidence>
<reference evidence="3 4" key="1">
    <citation type="submission" date="2019-05" db="EMBL/GenBank/DDBJ databases">
        <authorList>
            <person name="Lee S.D."/>
        </authorList>
    </citation>
    <scope>NUCLEOTIDE SEQUENCE [LARGE SCALE GENOMIC DNA]</scope>
    <source>
        <strain evidence="3 4">C5-26</strain>
    </source>
</reference>
<dbReference type="OrthoDB" id="4538425at2"/>
<dbReference type="AlphaFoldDB" id="A0A563DPS3"/>
<evidence type="ECO:0000313" key="4">
    <source>
        <dbReference type="Proteomes" id="UP000320244"/>
    </source>
</evidence>
<feature type="domain" description="Activator of Hsp90 ATPase homologue 1/2-like C-terminal" evidence="2">
    <location>
        <begin position="13"/>
        <end position="46"/>
    </location>
</feature>
<evidence type="ECO:0000256" key="1">
    <source>
        <dbReference type="ARBA" id="ARBA00006817"/>
    </source>
</evidence>
<dbReference type="Gene3D" id="3.30.530.20">
    <property type="match status" value="1"/>
</dbReference>
<dbReference type="EMBL" id="VCQV01000083">
    <property type="protein sequence ID" value="TWP32215.1"/>
    <property type="molecule type" value="Genomic_DNA"/>
</dbReference>
<dbReference type="Proteomes" id="UP000320244">
    <property type="component" value="Unassembled WGS sequence"/>
</dbReference>
<proteinExistence type="inferred from homology"/>
<reference evidence="3 4" key="2">
    <citation type="submission" date="2019-08" db="EMBL/GenBank/DDBJ databases">
        <title>Jejuicoccus antrihumi gen. nov., sp. nov., a new member of the family Dermacoccaceae isolated from a cave.</title>
        <authorList>
            <person name="Schumann P."/>
            <person name="Kim I.S."/>
        </authorList>
    </citation>
    <scope>NUCLEOTIDE SEQUENCE [LARGE SCALE GENOMIC DNA]</scope>
    <source>
        <strain evidence="3 4">C5-26</strain>
    </source>
</reference>
<gene>
    <name evidence="3" type="ORF">FGL98_24490</name>
</gene>
<dbReference type="SUPFAM" id="SSF55961">
    <property type="entry name" value="Bet v1-like"/>
    <property type="match status" value="1"/>
</dbReference>
<evidence type="ECO:0000313" key="3">
    <source>
        <dbReference type="EMBL" id="TWP32215.1"/>
    </source>
</evidence>
<sequence>MTLPSSCLVSFEAPIETVWSGLIDPVVQARWLGTAVESDIRPGGRLVGRRPR</sequence>
<protein>
    <recommendedName>
        <fullName evidence="2">Activator of Hsp90 ATPase homologue 1/2-like C-terminal domain-containing protein</fullName>
    </recommendedName>
</protein>
<dbReference type="Pfam" id="PF08327">
    <property type="entry name" value="AHSA1"/>
    <property type="match status" value="1"/>
</dbReference>
<comment type="similarity">
    <text evidence="1">Belongs to the AHA1 family.</text>
</comment>
<accession>A0A563DPS3</accession>
<dbReference type="InterPro" id="IPR013538">
    <property type="entry name" value="ASHA1/2-like_C"/>
</dbReference>
<dbReference type="InterPro" id="IPR023393">
    <property type="entry name" value="START-like_dom_sf"/>
</dbReference>
<organism evidence="3 4">
    <name type="scientific">Leekyejoonella antrihumi</name>
    <dbReference type="NCBI Taxonomy" id="1660198"/>
    <lineage>
        <taxon>Bacteria</taxon>
        <taxon>Bacillati</taxon>
        <taxon>Actinomycetota</taxon>
        <taxon>Actinomycetes</taxon>
        <taxon>Micrococcales</taxon>
        <taxon>Dermacoccaceae</taxon>
        <taxon>Leekyejoonella</taxon>
    </lineage>
</organism>